<name>A0A4Q7V6A3_9BURK</name>
<feature type="region of interest" description="Disordered" evidence="1">
    <location>
        <begin position="30"/>
        <end position="50"/>
    </location>
</feature>
<dbReference type="AlphaFoldDB" id="A0A4Q7V6A3"/>
<organism evidence="2 3">
    <name type="scientific">Advenella incenata</name>
    <dbReference type="NCBI Taxonomy" id="267800"/>
    <lineage>
        <taxon>Bacteria</taxon>
        <taxon>Pseudomonadati</taxon>
        <taxon>Pseudomonadota</taxon>
        <taxon>Betaproteobacteria</taxon>
        <taxon>Burkholderiales</taxon>
        <taxon>Alcaligenaceae</taxon>
    </lineage>
</organism>
<dbReference type="Proteomes" id="UP000293398">
    <property type="component" value="Unassembled WGS sequence"/>
</dbReference>
<feature type="compositionally biased region" description="Polar residues" evidence="1">
    <location>
        <begin position="40"/>
        <end position="50"/>
    </location>
</feature>
<keyword evidence="3" id="KW-1185">Reference proteome</keyword>
<protein>
    <submittedName>
        <fullName evidence="2">Uncharacterized protein</fullName>
    </submittedName>
</protein>
<dbReference type="RefSeq" id="WP_165393188.1">
    <property type="nucleotide sequence ID" value="NZ_SHKO01000007.1"/>
</dbReference>
<gene>
    <name evidence="2" type="ORF">EV681_4590</name>
</gene>
<reference evidence="2 3" key="1">
    <citation type="submission" date="2019-02" db="EMBL/GenBank/DDBJ databases">
        <title>Genomic Encyclopedia of Type Strains, Phase IV (KMG-IV): sequencing the most valuable type-strain genomes for metagenomic binning, comparative biology and taxonomic classification.</title>
        <authorList>
            <person name="Goeker M."/>
        </authorList>
    </citation>
    <scope>NUCLEOTIDE SEQUENCE [LARGE SCALE GENOMIC DNA]</scope>
    <source>
        <strain evidence="2 3">DSM 23814</strain>
    </source>
</reference>
<comment type="caution">
    <text evidence="2">The sequence shown here is derived from an EMBL/GenBank/DDBJ whole genome shotgun (WGS) entry which is preliminary data.</text>
</comment>
<evidence type="ECO:0000313" key="2">
    <source>
        <dbReference type="EMBL" id="RZT91067.1"/>
    </source>
</evidence>
<accession>A0A4Q7V6A3</accession>
<dbReference type="EMBL" id="SHKO01000007">
    <property type="protein sequence ID" value="RZT91067.1"/>
    <property type="molecule type" value="Genomic_DNA"/>
</dbReference>
<proteinExistence type="predicted"/>
<sequence length="50" mass="5967">MDEKEVKPVDNRQQLLDFMLEMPEIYGYEQDHLTHAERQAQAQSTEETDE</sequence>
<evidence type="ECO:0000256" key="1">
    <source>
        <dbReference type="SAM" id="MobiDB-lite"/>
    </source>
</evidence>
<evidence type="ECO:0000313" key="3">
    <source>
        <dbReference type="Proteomes" id="UP000293398"/>
    </source>
</evidence>